<evidence type="ECO:0000313" key="2">
    <source>
        <dbReference type="EMBL" id="ASJ70263.1"/>
    </source>
</evidence>
<sequence>MRKRLTLLLLSSLFVVFAGPGQAEDAKEDEVEKEPGMVIKAGNYIDGAQGRATESFEAFMTRVDGFFTDASTNSDVLTNDSWARIKLDTQAAEGGTFEMDPSVKIRVSLPNTERRFKLLFSTEGDDTDSVGDNIGGAQSTVVRNNQNASAAIRFIRSARKNGNTDVDLGVRQREGDIQYFGRVSLGYRTKLKRRWDFSASNSYWHYNKSGFENRLTFDFRRVLFYNEDFFFRSFSELSWRKGNKGAITGQTLGLYTQFGERKALALEALASYHTALNEDVLERYRGHEFRIRWRHSIWRPWFSYEVWPSVSWLAENDYERLYSLLFRLEMTIGKQ</sequence>
<organism evidence="2 3">
    <name type="scientific">Granulosicoccus antarcticus IMCC3135</name>
    <dbReference type="NCBI Taxonomy" id="1192854"/>
    <lineage>
        <taxon>Bacteria</taxon>
        <taxon>Pseudomonadati</taxon>
        <taxon>Pseudomonadota</taxon>
        <taxon>Gammaproteobacteria</taxon>
        <taxon>Chromatiales</taxon>
        <taxon>Granulosicoccaceae</taxon>
        <taxon>Granulosicoccus</taxon>
    </lineage>
</organism>
<evidence type="ECO:0000256" key="1">
    <source>
        <dbReference type="SAM" id="SignalP"/>
    </source>
</evidence>
<dbReference type="RefSeq" id="WP_088915821.1">
    <property type="nucleotide sequence ID" value="NZ_CP018632.1"/>
</dbReference>
<evidence type="ECO:0000313" key="3">
    <source>
        <dbReference type="Proteomes" id="UP000250079"/>
    </source>
</evidence>
<evidence type="ECO:0008006" key="4">
    <source>
        <dbReference type="Google" id="ProtNLM"/>
    </source>
</evidence>
<feature type="chain" id="PRO_5016250821" description="Alginate export domain-containing protein" evidence="1">
    <location>
        <begin position="24"/>
        <end position="335"/>
    </location>
</feature>
<protein>
    <recommendedName>
        <fullName evidence="4">Alginate export domain-containing protein</fullName>
    </recommendedName>
</protein>
<dbReference type="Proteomes" id="UP000250079">
    <property type="component" value="Chromosome"/>
</dbReference>
<dbReference type="KEGG" id="gai:IMCC3135_00685"/>
<name>A0A2Z2NGR7_9GAMM</name>
<dbReference type="EMBL" id="CP018632">
    <property type="protein sequence ID" value="ASJ70263.1"/>
    <property type="molecule type" value="Genomic_DNA"/>
</dbReference>
<proteinExistence type="predicted"/>
<reference evidence="2 3" key="1">
    <citation type="submission" date="2016-12" db="EMBL/GenBank/DDBJ databases">
        <authorList>
            <person name="Song W.-J."/>
            <person name="Kurnit D.M."/>
        </authorList>
    </citation>
    <scope>NUCLEOTIDE SEQUENCE [LARGE SCALE GENOMIC DNA]</scope>
    <source>
        <strain evidence="2 3">IMCC3135</strain>
    </source>
</reference>
<gene>
    <name evidence="2" type="ORF">IMCC3135_00685</name>
</gene>
<dbReference type="OrthoDB" id="9342527at2"/>
<keyword evidence="1" id="KW-0732">Signal</keyword>
<dbReference type="AlphaFoldDB" id="A0A2Z2NGR7"/>
<feature type="signal peptide" evidence="1">
    <location>
        <begin position="1"/>
        <end position="23"/>
    </location>
</feature>
<accession>A0A2Z2NGR7</accession>
<keyword evidence="3" id="KW-1185">Reference proteome</keyword>